<dbReference type="Pfam" id="PF19313">
    <property type="entry name" value="DUF5916"/>
    <property type="match status" value="1"/>
</dbReference>
<evidence type="ECO:0000313" key="4">
    <source>
        <dbReference type="Proteomes" id="UP001254488"/>
    </source>
</evidence>
<proteinExistence type="predicted"/>
<dbReference type="SUPFAM" id="SSF49344">
    <property type="entry name" value="CBD9-like"/>
    <property type="match status" value="1"/>
</dbReference>
<dbReference type="InterPro" id="IPR045670">
    <property type="entry name" value="DUF5916"/>
</dbReference>
<comment type="caution">
    <text evidence="3">The sequence shown here is derived from an EMBL/GenBank/DDBJ whole genome shotgun (WGS) entry which is preliminary data.</text>
</comment>
<gene>
    <name evidence="3" type="ORF">RM538_00625</name>
</gene>
<protein>
    <submittedName>
        <fullName evidence="3">DUF5916 domain-containing protein</fullName>
    </submittedName>
</protein>
<feature type="domain" description="Carbohydrate-binding" evidence="1">
    <location>
        <begin position="36"/>
        <end position="190"/>
    </location>
</feature>
<dbReference type="EMBL" id="JAVRHZ010000001">
    <property type="protein sequence ID" value="MDT0554490.1"/>
    <property type="molecule type" value="Genomic_DNA"/>
</dbReference>
<dbReference type="InterPro" id="IPR010502">
    <property type="entry name" value="Carb-bd_dom_fam9"/>
</dbReference>
<name>A0ABU2Y9M9_9FLAO</name>
<dbReference type="Pfam" id="PF06452">
    <property type="entry name" value="CBM9_1"/>
    <property type="match status" value="1"/>
</dbReference>
<evidence type="ECO:0000313" key="3">
    <source>
        <dbReference type="EMBL" id="MDT0554490.1"/>
    </source>
</evidence>
<feature type="domain" description="DUF5916" evidence="2">
    <location>
        <begin position="227"/>
        <end position="822"/>
    </location>
</feature>
<sequence length="846" mass="96855">MKNQLLTLLAIVFVLQISAQEKKSLSIDRVTKAPKIDGVLDDAAWQDAEIATDFIQFRPEMGVTLKEHQKTLVKMCYDDDAIYVSAYLKDKPEDIQKQITSRDNFGQSDFFLVVLNPNNDAQNDVEFFVFASGTQADAIATPGNGEDFGWSAVWDSAVKIVDDGWIVEMKLPYRTLRFSKDVETWGLQFHRRFRIDNTQYTWNAIDRTKGNIGLYHGELNGIKNIDPPVRLNLYPFTTTVFDNFDNPTYKIGLDVKYGLTENFTLDATLIPDFSQAAFDNLTLNLGPFEQTFGEQRQFFKEGVDLFNKGNLFFSRRVGSRPSRNLNLEENEEVVGEFPNEVKVLNAIKLSGRTKKGLGIGIFNAITEKTEVTVRKTEEFTNPDSNLTETIITNRREVVEPFTNYNIAVVDQLFNGNSSISLVNTNVTREGSGFRDANVTALVTDVSNKRNTYNIRADVKMSNRNLPGTENLETGFSSFFFIRKAHGKFRYSFDHSFSNENYNINDLGLNFRNNLNDFGIDASYTIFEPTEKLNNFSTGTFVNYRRLFKPSTFTGTNFGFWLNGQTKKLMWFGGNINFEPGKQFDFFEPRDFENKRFFVFKNIGNINGWIETNSNKTLSLNANLGTFHAFDSERDLFGYFLGVGPSILASDKLRFGYNFNYNNNKGSRGFANSSNNIEGEIVFGERDITTIENNLSGSYTFNPFHSVSLSLRHFWTKVVYDSRPYFLQEDGSLEIQPNTYEELGLDDSNVNFNTWNLDLNYTWQVGPGSFLTALYRNQLFESGTNVDDDFFRSLDNLFSQDMNHIFSLRLQYFIDYNQISNLFKRKNRAPNIGQGSVNKSNRAYYSI</sequence>
<dbReference type="Proteomes" id="UP001254488">
    <property type="component" value="Unassembled WGS sequence"/>
</dbReference>
<evidence type="ECO:0000259" key="2">
    <source>
        <dbReference type="Pfam" id="PF19313"/>
    </source>
</evidence>
<reference evidence="3 4" key="1">
    <citation type="submission" date="2023-09" db="EMBL/GenBank/DDBJ databases">
        <authorList>
            <person name="Rey-Velasco X."/>
        </authorList>
    </citation>
    <scope>NUCLEOTIDE SEQUENCE [LARGE SCALE GENOMIC DNA]</scope>
    <source>
        <strain evidence="3 4">W242</strain>
    </source>
</reference>
<organism evidence="3 4">
    <name type="scientific">Patiriisocius hiemis</name>
    <dbReference type="NCBI Taxonomy" id="3075604"/>
    <lineage>
        <taxon>Bacteria</taxon>
        <taxon>Pseudomonadati</taxon>
        <taxon>Bacteroidota</taxon>
        <taxon>Flavobacteriia</taxon>
        <taxon>Flavobacteriales</taxon>
        <taxon>Flavobacteriaceae</taxon>
        <taxon>Patiriisocius</taxon>
    </lineage>
</organism>
<dbReference type="RefSeq" id="WP_311331455.1">
    <property type="nucleotide sequence ID" value="NZ_JAVRHZ010000001.1"/>
</dbReference>
<evidence type="ECO:0000259" key="1">
    <source>
        <dbReference type="Pfam" id="PF06452"/>
    </source>
</evidence>
<dbReference type="CDD" id="cd09618">
    <property type="entry name" value="CBM9_like_2"/>
    <property type="match status" value="1"/>
</dbReference>
<keyword evidence="4" id="KW-1185">Reference proteome</keyword>
<dbReference type="Gene3D" id="2.60.40.1190">
    <property type="match status" value="1"/>
</dbReference>
<accession>A0ABU2Y9M9</accession>